<evidence type="ECO:0000256" key="6">
    <source>
        <dbReference type="ARBA" id="ARBA00022842"/>
    </source>
</evidence>
<keyword evidence="7 9" id="KW-0173">Coenzyme A biosynthesis</keyword>
<dbReference type="NCBIfam" id="TIGR01510">
    <property type="entry name" value="coaD_prev_kdtB"/>
    <property type="match status" value="1"/>
</dbReference>
<organism evidence="11 12">
    <name type="scientific">Lactovum miscens</name>
    <dbReference type="NCBI Taxonomy" id="190387"/>
    <lineage>
        <taxon>Bacteria</taxon>
        <taxon>Bacillati</taxon>
        <taxon>Bacillota</taxon>
        <taxon>Bacilli</taxon>
        <taxon>Lactobacillales</taxon>
        <taxon>Streptococcaceae</taxon>
        <taxon>Lactovum</taxon>
    </lineage>
</organism>
<comment type="pathway">
    <text evidence="9">Cofactor biosynthesis; coenzyme A biosynthesis; CoA from (R)-pantothenate: step 4/5.</text>
</comment>
<feature type="binding site" evidence="9">
    <location>
        <position position="106"/>
    </location>
    <ligand>
        <name>substrate</name>
    </ligand>
</feature>
<dbReference type="Pfam" id="PF01467">
    <property type="entry name" value="CTP_transf_like"/>
    <property type="match status" value="1"/>
</dbReference>
<proteinExistence type="inferred from homology"/>
<feature type="binding site" evidence="9">
    <location>
        <position position="92"/>
    </location>
    <ligand>
        <name>substrate</name>
    </ligand>
</feature>
<feature type="binding site" evidence="9">
    <location>
        <begin position="141"/>
        <end position="147"/>
    </location>
    <ligand>
        <name>ATP</name>
        <dbReference type="ChEBI" id="CHEBI:30616"/>
    </ligand>
</feature>
<dbReference type="PANTHER" id="PTHR21342:SF1">
    <property type="entry name" value="PHOSPHOPANTETHEINE ADENYLYLTRANSFERASE"/>
    <property type="match status" value="1"/>
</dbReference>
<evidence type="ECO:0000256" key="1">
    <source>
        <dbReference type="ARBA" id="ARBA00022490"/>
    </source>
</evidence>
<comment type="similarity">
    <text evidence="9">Belongs to the bacterial CoaD family.</text>
</comment>
<keyword evidence="5 9" id="KW-0067">ATP-binding</keyword>
<dbReference type="InterPro" id="IPR001980">
    <property type="entry name" value="PPAT"/>
</dbReference>
<comment type="caution">
    <text evidence="9">Lacks conserved residue(s) required for the propagation of feature annotation.</text>
</comment>
<dbReference type="RefSeq" id="WP_183540362.1">
    <property type="nucleotide sequence ID" value="NZ_DASWOY010000024.1"/>
</dbReference>
<dbReference type="PANTHER" id="PTHR21342">
    <property type="entry name" value="PHOSPHOPANTETHEINE ADENYLYLTRANSFERASE"/>
    <property type="match status" value="1"/>
</dbReference>
<keyword evidence="12" id="KW-1185">Reference proteome</keyword>
<dbReference type="GO" id="GO:0015937">
    <property type="term" value="P:coenzyme A biosynthetic process"/>
    <property type="evidence" value="ECO:0007669"/>
    <property type="project" value="UniProtKB-UniRule"/>
</dbReference>
<feature type="site" description="Transition state stabilizer" evidence="9">
    <location>
        <position position="35"/>
    </location>
</feature>
<dbReference type="SUPFAM" id="SSF52374">
    <property type="entry name" value="Nucleotidylyl transferase"/>
    <property type="match status" value="1"/>
</dbReference>
<dbReference type="GO" id="GO:0004595">
    <property type="term" value="F:pantetheine-phosphate adenylyltransferase activity"/>
    <property type="evidence" value="ECO:0007669"/>
    <property type="project" value="UniProtKB-UniRule"/>
</dbReference>
<reference evidence="11 12" key="1">
    <citation type="submission" date="2020-08" db="EMBL/GenBank/DDBJ databases">
        <title>Genomic Encyclopedia of Type Strains, Phase IV (KMG-IV): sequencing the most valuable type-strain genomes for metagenomic binning, comparative biology and taxonomic classification.</title>
        <authorList>
            <person name="Goeker M."/>
        </authorList>
    </citation>
    <scope>NUCLEOTIDE SEQUENCE [LARGE SCALE GENOMIC DNA]</scope>
    <source>
        <strain evidence="11 12">DSM 14925</strain>
    </source>
</reference>
<evidence type="ECO:0000256" key="7">
    <source>
        <dbReference type="ARBA" id="ARBA00022993"/>
    </source>
</evidence>
<evidence type="ECO:0000256" key="2">
    <source>
        <dbReference type="ARBA" id="ARBA00022679"/>
    </source>
</evidence>
<comment type="subcellular location">
    <subcellularLocation>
        <location evidence="9">Cytoplasm</location>
    </subcellularLocation>
</comment>
<keyword evidence="3 9" id="KW-0548">Nucleotidyltransferase</keyword>
<accession>A0A841C7U6</accession>
<comment type="function">
    <text evidence="9">Reversibly transfers an adenylyl group from ATP to 4'-phosphopantetheine, yielding dephospho-CoA (dPCoA) and pyrophosphate.</text>
</comment>
<feature type="domain" description="Cytidyltransferase-like" evidence="10">
    <location>
        <begin position="23"/>
        <end position="151"/>
    </location>
</feature>
<protein>
    <recommendedName>
        <fullName evidence="9">Phosphopantetheine adenylyltransferase</fullName>
        <ecNumber evidence="9">2.7.7.3</ecNumber>
    </recommendedName>
    <alternativeName>
        <fullName evidence="9">Dephospho-CoA pyrophosphorylase</fullName>
    </alternativeName>
    <alternativeName>
        <fullName evidence="9">Pantetheine-phosphate adenylyltransferase</fullName>
        <shortName evidence="9">PPAT</shortName>
    </alternativeName>
</protein>
<dbReference type="InterPro" id="IPR014729">
    <property type="entry name" value="Rossmann-like_a/b/a_fold"/>
</dbReference>
<dbReference type="CDD" id="cd02163">
    <property type="entry name" value="PPAT"/>
    <property type="match status" value="1"/>
</dbReference>
<feature type="binding site" evidence="9">
    <location>
        <begin position="27"/>
        <end position="28"/>
    </location>
    <ligand>
        <name>ATP</name>
        <dbReference type="ChEBI" id="CHEBI:30616"/>
    </ligand>
</feature>
<feature type="binding site" evidence="9">
    <location>
        <position position="27"/>
    </location>
    <ligand>
        <name>substrate</name>
    </ligand>
</feature>
<comment type="caution">
    <text evidence="11">The sequence shown here is derived from an EMBL/GenBank/DDBJ whole genome shotgun (WGS) entry which is preliminary data.</text>
</comment>
<evidence type="ECO:0000259" key="10">
    <source>
        <dbReference type="Pfam" id="PF01467"/>
    </source>
</evidence>
<keyword evidence="4 9" id="KW-0547">Nucleotide-binding</keyword>
<comment type="cofactor">
    <cofactor evidence="9">
        <name>Mg(2+)</name>
        <dbReference type="ChEBI" id="CHEBI:18420"/>
    </cofactor>
</comment>
<evidence type="ECO:0000256" key="5">
    <source>
        <dbReference type="ARBA" id="ARBA00022840"/>
    </source>
</evidence>
<dbReference type="AlphaFoldDB" id="A0A841C7U6"/>
<sequence length="177" mass="20067">MESQKLQSTQTQTNFNVNKKIGLFTGSFDPMTMGHLDIIARASKLFDKLYVGVFDNPSKNYSFSVNERSALIKENLQEFKNVEIITHSSDLTVNVAKKFKVTALVRSVRSISDFDYEANMIYFNHEMTGVETILLVAKPELGMISSSRVKELVAYGVDISKYVPKNVAHKLKEKYVK</sequence>
<dbReference type="InterPro" id="IPR004821">
    <property type="entry name" value="Cyt_trans-like"/>
</dbReference>
<dbReference type="Proteomes" id="UP000562464">
    <property type="component" value="Unassembled WGS sequence"/>
</dbReference>
<dbReference type="GO" id="GO:0005524">
    <property type="term" value="F:ATP binding"/>
    <property type="evidence" value="ECO:0007669"/>
    <property type="project" value="UniProtKB-KW"/>
</dbReference>
<dbReference type="HAMAP" id="MF_00151">
    <property type="entry name" value="PPAT_bact"/>
    <property type="match status" value="1"/>
</dbReference>
<name>A0A841C7U6_9LACT</name>
<evidence type="ECO:0000256" key="3">
    <source>
        <dbReference type="ARBA" id="ARBA00022695"/>
    </source>
</evidence>
<gene>
    <name evidence="9" type="primary">coaD</name>
    <name evidence="11" type="ORF">HNQ37_001270</name>
</gene>
<dbReference type="EC" id="2.7.7.3" evidence="9"/>
<dbReference type="NCBIfam" id="TIGR00125">
    <property type="entry name" value="cyt_tran_rel"/>
    <property type="match status" value="1"/>
</dbReference>
<evidence type="ECO:0000256" key="4">
    <source>
        <dbReference type="ARBA" id="ARBA00022741"/>
    </source>
</evidence>
<dbReference type="EMBL" id="JACHHV010000022">
    <property type="protein sequence ID" value="MBB5888377.1"/>
    <property type="molecule type" value="Genomic_DNA"/>
</dbReference>
<dbReference type="GO" id="GO:0005737">
    <property type="term" value="C:cytoplasm"/>
    <property type="evidence" value="ECO:0007669"/>
    <property type="project" value="UniProtKB-SubCell"/>
</dbReference>
<feature type="binding site" evidence="9">
    <location>
        <position position="117"/>
    </location>
    <ligand>
        <name>ATP</name>
        <dbReference type="ChEBI" id="CHEBI:30616"/>
    </ligand>
</feature>
<dbReference type="PRINTS" id="PR01020">
    <property type="entry name" value="LPSBIOSNTHSS"/>
</dbReference>
<evidence type="ECO:0000256" key="9">
    <source>
        <dbReference type="HAMAP-Rule" id="MF_00151"/>
    </source>
</evidence>
<comment type="subunit">
    <text evidence="9">Homohexamer.</text>
</comment>
<keyword evidence="1 9" id="KW-0963">Cytoplasm</keyword>
<evidence type="ECO:0000313" key="12">
    <source>
        <dbReference type="Proteomes" id="UP000562464"/>
    </source>
</evidence>
<comment type="catalytic activity">
    <reaction evidence="8 9">
        <text>(R)-4'-phosphopantetheine + ATP + H(+) = 3'-dephospho-CoA + diphosphate</text>
        <dbReference type="Rhea" id="RHEA:19801"/>
        <dbReference type="ChEBI" id="CHEBI:15378"/>
        <dbReference type="ChEBI" id="CHEBI:30616"/>
        <dbReference type="ChEBI" id="CHEBI:33019"/>
        <dbReference type="ChEBI" id="CHEBI:57328"/>
        <dbReference type="ChEBI" id="CHEBI:61723"/>
        <dbReference type="EC" id="2.7.7.3"/>
    </reaction>
</comment>
<keyword evidence="2 9" id="KW-0808">Transferase</keyword>
<evidence type="ECO:0000256" key="8">
    <source>
        <dbReference type="ARBA" id="ARBA00029346"/>
    </source>
</evidence>
<dbReference type="UniPathway" id="UPA00241">
    <property type="reaction ID" value="UER00355"/>
</dbReference>
<feature type="binding site" evidence="9">
    <location>
        <position position="59"/>
    </location>
    <ligand>
        <name>substrate</name>
    </ligand>
</feature>
<keyword evidence="6 9" id="KW-0460">Magnesium</keyword>
<feature type="binding site" evidence="9">
    <location>
        <position position="35"/>
    </location>
    <ligand>
        <name>ATP</name>
        <dbReference type="ChEBI" id="CHEBI:30616"/>
    </ligand>
</feature>
<evidence type="ECO:0000313" key="11">
    <source>
        <dbReference type="EMBL" id="MBB5888377.1"/>
    </source>
</evidence>
<dbReference type="Gene3D" id="3.40.50.620">
    <property type="entry name" value="HUPs"/>
    <property type="match status" value="1"/>
</dbReference>